<evidence type="ECO:0000313" key="2">
    <source>
        <dbReference type="Proteomes" id="UP000236893"/>
    </source>
</evidence>
<dbReference type="AlphaFoldDB" id="A0A2S4ZX78"/>
<comment type="caution">
    <text evidence="1">The sequence shown here is derived from an EMBL/GenBank/DDBJ whole genome shotgun (WGS) entry which is preliminary data.</text>
</comment>
<proteinExistence type="predicted"/>
<reference evidence="1 2" key="1">
    <citation type="submission" date="2018-01" db="EMBL/GenBank/DDBJ databases">
        <authorList>
            <person name="Gaut B.S."/>
            <person name="Morton B.R."/>
            <person name="Clegg M.T."/>
            <person name="Duvall M.R."/>
        </authorList>
    </citation>
    <scope>NUCLEOTIDE SEQUENCE [LARGE SCALE GENOMIC DNA]</scope>
    <source>
        <strain evidence="1 2">HR-AV</strain>
    </source>
</reference>
<dbReference type="Gene3D" id="3.30.70.100">
    <property type="match status" value="1"/>
</dbReference>
<accession>A0A2S4ZX78</accession>
<protein>
    <recommendedName>
        <fullName evidence="3">HMA domain-containing protein</fullName>
    </recommendedName>
</protein>
<keyword evidence="2" id="KW-1185">Reference proteome</keyword>
<evidence type="ECO:0008006" key="3">
    <source>
        <dbReference type="Google" id="ProtNLM"/>
    </source>
</evidence>
<name>A0A2S4ZX78_9SPHI</name>
<dbReference type="EMBL" id="PQVF01000016">
    <property type="protein sequence ID" value="POY34970.1"/>
    <property type="molecule type" value="Genomic_DNA"/>
</dbReference>
<organism evidence="1 2">
    <name type="scientific">Solitalea longa</name>
    <dbReference type="NCBI Taxonomy" id="2079460"/>
    <lineage>
        <taxon>Bacteria</taxon>
        <taxon>Pseudomonadati</taxon>
        <taxon>Bacteroidota</taxon>
        <taxon>Sphingobacteriia</taxon>
        <taxon>Sphingobacteriales</taxon>
        <taxon>Sphingobacteriaceae</taxon>
        <taxon>Solitalea</taxon>
    </lineage>
</organism>
<evidence type="ECO:0000313" key="1">
    <source>
        <dbReference type="EMBL" id="POY34970.1"/>
    </source>
</evidence>
<dbReference type="Proteomes" id="UP000236893">
    <property type="component" value="Unassembled WGS sequence"/>
</dbReference>
<gene>
    <name evidence="1" type="ORF">C3K47_17870</name>
</gene>
<sequence length="130" mass="14654">MHMKAYFSKVFTFIFLFIIALNGFAKSPTQSRSVNIYSASKWQKTKADDSLYVKITGEPLTKKQTARLADELKKQQGVNNIHINYELATANIHFDSKIVSSGKLIEIINSFKSSNGTQNYRAIVLKDSSN</sequence>